<dbReference type="InterPro" id="IPR024078">
    <property type="entry name" value="LmbE-like_dom_sf"/>
</dbReference>
<dbReference type="Pfam" id="PF02585">
    <property type="entry name" value="PIG-L"/>
    <property type="match status" value="1"/>
</dbReference>
<dbReference type="EMBL" id="CP026995">
    <property type="protein sequence ID" value="QLH05773.1"/>
    <property type="molecule type" value="Genomic_DNA"/>
</dbReference>
<dbReference type="GO" id="GO:0016811">
    <property type="term" value="F:hydrolase activity, acting on carbon-nitrogen (but not peptide) bonds, in linear amides"/>
    <property type="evidence" value="ECO:0007669"/>
    <property type="project" value="TreeGrafter"/>
</dbReference>
<dbReference type="KEGG" id="nue:C5F50_00750"/>
<gene>
    <name evidence="1" type="ORF">C5F50_00750</name>
</gene>
<dbReference type="PANTHER" id="PTHR12993:SF11">
    <property type="entry name" value="N-ACETYLGLUCOSAMINYL-PHOSPHATIDYLINOSITOL DE-N-ACETYLASE"/>
    <property type="match status" value="1"/>
</dbReference>
<dbReference type="AlphaFoldDB" id="A0A7D5M3L0"/>
<dbReference type="RefSeq" id="WP_179371839.1">
    <property type="nucleotide sequence ID" value="NZ_CP026995.1"/>
</dbReference>
<dbReference type="PANTHER" id="PTHR12993">
    <property type="entry name" value="N-ACETYLGLUCOSAMINYL-PHOSPHATIDYLINOSITOL DE-N-ACETYLASE-RELATED"/>
    <property type="match status" value="1"/>
</dbReference>
<accession>A0A7D5M3L0</accession>
<dbReference type="Gene3D" id="3.40.50.10320">
    <property type="entry name" value="LmbE-like"/>
    <property type="match status" value="1"/>
</dbReference>
<dbReference type="SUPFAM" id="SSF102588">
    <property type="entry name" value="LmbE-like"/>
    <property type="match status" value="1"/>
</dbReference>
<protein>
    <recommendedName>
        <fullName evidence="3">PIG-L family deacetylase</fullName>
    </recommendedName>
</protein>
<organism evidence="1 2">
    <name type="scientific">Nitrosopumilus ureiphilus</name>
    <dbReference type="NCBI Taxonomy" id="1470067"/>
    <lineage>
        <taxon>Archaea</taxon>
        <taxon>Nitrososphaerota</taxon>
        <taxon>Nitrososphaeria</taxon>
        <taxon>Nitrosopumilales</taxon>
        <taxon>Nitrosopumilaceae</taxon>
        <taxon>Nitrosopumilus</taxon>
    </lineage>
</organism>
<sequence length="229" mass="26163">MNILVIGAHPDDEVLGAGGTIAKHIRNGDNVFIVLFSVGHKPIQPKLKEQAYRALNVFNIKKENLFWLGCKSGQFDLESKLKVNSKLAEIIVKIKPTIVYTHFYGDAHQDHRFVFDSTMVACRPHQIRGIKTKNSWEGVEKILCYEVPSSTNWSGRLNENFNPTEFNVITEQDLKLKINAYNCYKDEVRSGNHPRSIESLKTVAKYRGNSIGEKLCETFVIIRNIIHEY</sequence>
<proteinExistence type="predicted"/>
<name>A0A7D5M3L0_9ARCH</name>
<dbReference type="OrthoDB" id="70547at2157"/>
<reference evidence="1 2" key="1">
    <citation type="submission" date="2018-02" db="EMBL/GenBank/DDBJ databases">
        <title>Complete genome of Nitrosopumilus ureaphilus PS0.</title>
        <authorList>
            <person name="Qin W."/>
            <person name="Zheng Y."/>
            <person name="Stahl D.A."/>
        </authorList>
    </citation>
    <scope>NUCLEOTIDE SEQUENCE [LARGE SCALE GENOMIC DNA]</scope>
    <source>
        <strain evidence="1 2">PS0</strain>
    </source>
</reference>
<evidence type="ECO:0000313" key="1">
    <source>
        <dbReference type="EMBL" id="QLH05773.1"/>
    </source>
</evidence>
<evidence type="ECO:0000313" key="2">
    <source>
        <dbReference type="Proteomes" id="UP000509478"/>
    </source>
</evidence>
<dbReference type="GeneID" id="56066545"/>
<keyword evidence="2" id="KW-1185">Reference proteome</keyword>
<dbReference type="InterPro" id="IPR003737">
    <property type="entry name" value="GlcNAc_PI_deacetylase-related"/>
</dbReference>
<dbReference type="Proteomes" id="UP000509478">
    <property type="component" value="Chromosome"/>
</dbReference>
<evidence type="ECO:0008006" key="3">
    <source>
        <dbReference type="Google" id="ProtNLM"/>
    </source>
</evidence>